<protein>
    <submittedName>
        <fullName evidence="1">AlNc14C24G2459 protein</fullName>
    </submittedName>
</protein>
<reference evidence="1" key="1">
    <citation type="journal article" date="2011" name="PLoS Biol.">
        <title>Gene gain and loss during evolution of obligate parasitism in the white rust pathogen of Arabidopsis thaliana.</title>
        <authorList>
            <person name="Kemen E."/>
            <person name="Gardiner A."/>
            <person name="Schultz-Larsen T."/>
            <person name="Kemen A.C."/>
            <person name="Balmuth A.L."/>
            <person name="Robert-Seilaniantz A."/>
            <person name="Bailey K."/>
            <person name="Holub E."/>
            <person name="Studholme D.J."/>
            <person name="Maclean D."/>
            <person name="Jones J.D."/>
        </authorList>
    </citation>
    <scope>NUCLEOTIDE SEQUENCE</scope>
</reference>
<reference evidence="1" key="2">
    <citation type="submission" date="2011-02" db="EMBL/GenBank/DDBJ databases">
        <authorList>
            <person name="MacLean D."/>
        </authorList>
    </citation>
    <scope>NUCLEOTIDE SEQUENCE</scope>
</reference>
<proteinExistence type="predicted"/>
<name>F0W6G0_9STRA</name>
<accession>F0W6G0</accession>
<gene>
    <name evidence="1" type="primary">AlNc14C24G2459</name>
    <name evidence="1" type="ORF">ALNC14_028470</name>
</gene>
<sequence length="101" mass="11436">MLLADSGGNKFCPFIVFKDNPSTNAEAEALNVSTRHGFGRVLWREIKEHQDANDVQIHGNITTLWDTAMIIEWMQYNFGDSTTASEPILLLLHSFSGHWTE</sequence>
<dbReference type="HOGENOM" id="CLU_031434_4_3_1"/>
<evidence type="ECO:0000313" key="1">
    <source>
        <dbReference type="EMBL" id="CCA16704.1"/>
    </source>
</evidence>
<dbReference type="AlphaFoldDB" id="F0W6G0"/>
<dbReference type="EMBL" id="FR824069">
    <property type="protein sequence ID" value="CCA16704.1"/>
    <property type="molecule type" value="Genomic_DNA"/>
</dbReference>
<organism evidence="1">
    <name type="scientific">Albugo laibachii Nc14</name>
    <dbReference type="NCBI Taxonomy" id="890382"/>
    <lineage>
        <taxon>Eukaryota</taxon>
        <taxon>Sar</taxon>
        <taxon>Stramenopiles</taxon>
        <taxon>Oomycota</taxon>
        <taxon>Peronosporomycetes</taxon>
        <taxon>Albuginales</taxon>
        <taxon>Albuginaceae</taxon>
        <taxon>Albugo</taxon>
    </lineage>
</organism>